<accession>A0A913Z307</accession>
<keyword evidence="2" id="KW-1185">Reference proteome</keyword>
<protein>
    <submittedName>
        <fullName evidence="1">Uncharacterized protein</fullName>
    </submittedName>
</protein>
<evidence type="ECO:0000313" key="2">
    <source>
        <dbReference type="Proteomes" id="UP000887568"/>
    </source>
</evidence>
<organism evidence="1 2">
    <name type="scientific">Patiria miniata</name>
    <name type="common">Bat star</name>
    <name type="synonym">Asterina miniata</name>
    <dbReference type="NCBI Taxonomy" id="46514"/>
    <lineage>
        <taxon>Eukaryota</taxon>
        <taxon>Metazoa</taxon>
        <taxon>Echinodermata</taxon>
        <taxon>Eleutherozoa</taxon>
        <taxon>Asterozoa</taxon>
        <taxon>Asteroidea</taxon>
        <taxon>Valvatacea</taxon>
        <taxon>Valvatida</taxon>
        <taxon>Asterinidae</taxon>
        <taxon>Patiria</taxon>
    </lineage>
</organism>
<sequence>MFHVSFWILNSPRYHTGVKQETAYERMDLLSQGRSHSHVPRFFLDLKLTKISHWCQTRNSVCKIASPDYKQCTWTIGALCVLHHWNRAFCAQSQGVFNGDIQPSICGSRIVSHS</sequence>
<dbReference type="RefSeq" id="XP_038045381.1">
    <property type="nucleotide sequence ID" value="XM_038189453.1"/>
</dbReference>
<reference evidence="1" key="1">
    <citation type="submission" date="2022-11" db="UniProtKB">
        <authorList>
            <consortium name="EnsemblMetazoa"/>
        </authorList>
    </citation>
    <scope>IDENTIFICATION</scope>
</reference>
<name>A0A913Z307_PATMI</name>
<dbReference type="Proteomes" id="UP000887568">
    <property type="component" value="Unplaced"/>
</dbReference>
<proteinExistence type="predicted"/>
<dbReference type="AlphaFoldDB" id="A0A913Z307"/>
<dbReference type="GeneID" id="119719970"/>
<dbReference type="EnsemblMetazoa" id="XM_038189453.1">
    <property type="protein sequence ID" value="XP_038045381.1"/>
    <property type="gene ID" value="LOC119719970"/>
</dbReference>
<evidence type="ECO:0000313" key="1">
    <source>
        <dbReference type="EnsemblMetazoa" id="XP_038045381.1"/>
    </source>
</evidence>